<keyword evidence="2" id="KW-0472">Membrane</keyword>
<proteinExistence type="predicted"/>
<keyword evidence="2" id="KW-0812">Transmembrane</keyword>
<evidence type="ECO:0000313" key="3">
    <source>
        <dbReference type="EMBL" id="ABD90291.1"/>
    </source>
</evidence>
<dbReference type="EMBL" id="CP000301">
    <property type="protein sequence ID" value="ABD90291.1"/>
    <property type="molecule type" value="Genomic_DNA"/>
</dbReference>
<sequence>MTNVVAFPGERRPPGSGGPEDPILEQRVARLEDDMKDVKASLRSIEIILAKIESRLTGLEGRLTGIDGRLNGIDARFSSLPTTWTMLTMIFATWGIGSGILIFALNVLRK</sequence>
<dbReference type="HOGENOM" id="CLU_173330_0_0_5"/>
<evidence type="ECO:0000256" key="1">
    <source>
        <dbReference type="SAM" id="MobiDB-lite"/>
    </source>
</evidence>
<keyword evidence="2" id="KW-1133">Transmembrane helix</keyword>
<dbReference type="KEGG" id="rpc:RPC_4769"/>
<dbReference type="RefSeq" id="WP_011475168.1">
    <property type="nucleotide sequence ID" value="NC_007925.1"/>
</dbReference>
<reference evidence="3" key="1">
    <citation type="submission" date="2006-03" db="EMBL/GenBank/DDBJ databases">
        <title>Complete sequence of Rhodopseudomonas palustris BisB18.</title>
        <authorList>
            <consortium name="US DOE Joint Genome Institute"/>
            <person name="Copeland A."/>
            <person name="Lucas S."/>
            <person name="Lapidus A."/>
            <person name="Barry K."/>
            <person name="Detter J.C."/>
            <person name="Glavina del Rio T."/>
            <person name="Hammon N."/>
            <person name="Israni S."/>
            <person name="Dalin E."/>
            <person name="Tice H."/>
            <person name="Pitluck S."/>
            <person name="Chain P."/>
            <person name="Malfatti S."/>
            <person name="Shin M."/>
            <person name="Vergez L."/>
            <person name="Schmutz J."/>
            <person name="Larimer F."/>
            <person name="Land M."/>
            <person name="Hauser L."/>
            <person name="Pelletier D.A."/>
            <person name="Kyrpides N."/>
            <person name="Anderson I."/>
            <person name="Oda Y."/>
            <person name="Harwood C.S."/>
            <person name="Richardson P."/>
        </authorList>
    </citation>
    <scope>NUCLEOTIDE SEQUENCE [LARGE SCALE GENOMIC DNA]</scope>
    <source>
        <strain evidence="3">BisB18</strain>
    </source>
</reference>
<feature type="transmembrane region" description="Helical" evidence="2">
    <location>
        <begin position="84"/>
        <end position="108"/>
    </location>
</feature>
<name>Q20X45_RHOPB</name>
<dbReference type="STRING" id="316056.RPC_4769"/>
<feature type="region of interest" description="Disordered" evidence="1">
    <location>
        <begin position="1"/>
        <end position="23"/>
    </location>
</feature>
<dbReference type="Gene3D" id="1.20.5.340">
    <property type="match status" value="1"/>
</dbReference>
<organism evidence="3">
    <name type="scientific">Rhodopseudomonas palustris (strain BisB18)</name>
    <dbReference type="NCBI Taxonomy" id="316056"/>
    <lineage>
        <taxon>Bacteria</taxon>
        <taxon>Pseudomonadati</taxon>
        <taxon>Pseudomonadota</taxon>
        <taxon>Alphaproteobacteria</taxon>
        <taxon>Hyphomicrobiales</taxon>
        <taxon>Nitrobacteraceae</taxon>
        <taxon>Rhodopseudomonas</taxon>
    </lineage>
</organism>
<accession>Q20X45</accession>
<dbReference type="AlphaFoldDB" id="Q20X45"/>
<evidence type="ECO:0000256" key="2">
    <source>
        <dbReference type="SAM" id="Phobius"/>
    </source>
</evidence>
<protein>
    <submittedName>
        <fullName evidence="3">Uncharacterized protein</fullName>
    </submittedName>
</protein>
<gene>
    <name evidence="3" type="ordered locus">RPC_4769</name>
</gene>